<dbReference type="Pfam" id="PF08241">
    <property type="entry name" value="Methyltransf_11"/>
    <property type="match status" value="1"/>
</dbReference>
<accession>A0A7Y9GPX5</accession>
<evidence type="ECO:0000259" key="4">
    <source>
        <dbReference type="SMART" id="SM00828"/>
    </source>
</evidence>
<dbReference type="RefSeq" id="WP_179490448.1">
    <property type="nucleotide sequence ID" value="NZ_JACCBV010000001.1"/>
</dbReference>
<dbReference type="PANTHER" id="PTHR44068">
    <property type="entry name" value="ZGC:194242"/>
    <property type="match status" value="1"/>
</dbReference>
<evidence type="ECO:0000313" key="5">
    <source>
        <dbReference type="EMBL" id="NYE20461.1"/>
    </source>
</evidence>
<dbReference type="AlphaFoldDB" id="A0A7Y9GPX5"/>
<dbReference type="PANTHER" id="PTHR44068:SF11">
    <property type="entry name" value="GERANYL DIPHOSPHATE 2-C-METHYLTRANSFERASE"/>
    <property type="match status" value="1"/>
</dbReference>
<name>A0A7Y9GPX5_9MICO</name>
<reference evidence="5 6" key="1">
    <citation type="submission" date="2020-07" db="EMBL/GenBank/DDBJ databases">
        <title>Sequencing the genomes of 1000 actinobacteria strains.</title>
        <authorList>
            <person name="Klenk H.-P."/>
        </authorList>
    </citation>
    <scope>NUCLEOTIDE SEQUENCE [LARGE SCALE GENOMIC DNA]</scope>
    <source>
        <strain evidence="5 6">DSM 24662</strain>
    </source>
</reference>
<dbReference type="GO" id="GO:0008757">
    <property type="term" value="F:S-adenosylmethionine-dependent methyltransferase activity"/>
    <property type="evidence" value="ECO:0007669"/>
    <property type="project" value="InterPro"/>
</dbReference>
<dbReference type="EMBL" id="JACCBV010000001">
    <property type="protein sequence ID" value="NYE20461.1"/>
    <property type="molecule type" value="Genomic_DNA"/>
</dbReference>
<dbReference type="InterPro" id="IPR013216">
    <property type="entry name" value="Methyltransf_11"/>
</dbReference>
<feature type="domain" description="Polyketide synthase-like methyltransferase" evidence="4">
    <location>
        <begin position="60"/>
        <end position="278"/>
    </location>
</feature>
<evidence type="ECO:0000313" key="6">
    <source>
        <dbReference type="Proteomes" id="UP000576969"/>
    </source>
</evidence>
<dbReference type="Proteomes" id="UP000576969">
    <property type="component" value="Unassembled WGS sequence"/>
</dbReference>
<dbReference type="InterPro" id="IPR020803">
    <property type="entry name" value="MeTfrase_dom"/>
</dbReference>
<keyword evidence="2 5" id="KW-0808">Transferase</keyword>
<dbReference type="GO" id="GO:0032259">
    <property type="term" value="P:methylation"/>
    <property type="evidence" value="ECO:0007669"/>
    <property type="project" value="UniProtKB-KW"/>
</dbReference>
<evidence type="ECO:0000256" key="2">
    <source>
        <dbReference type="ARBA" id="ARBA00022679"/>
    </source>
</evidence>
<keyword evidence="6" id="KW-1185">Reference proteome</keyword>
<organism evidence="5 6">
    <name type="scientific">Microbacterium immunditiarum</name>
    <dbReference type="NCBI Taxonomy" id="337480"/>
    <lineage>
        <taxon>Bacteria</taxon>
        <taxon>Bacillati</taxon>
        <taxon>Actinomycetota</taxon>
        <taxon>Actinomycetes</taxon>
        <taxon>Micrococcales</taxon>
        <taxon>Microbacteriaceae</taxon>
        <taxon>Microbacterium</taxon>
    </lineage>
</organism>
<dbReference type="Gene3D" id="3.40.50.150">
    <property type="entry name" value="Vaccinia Virus protein VP39"/>
    <property type="match status" value="1"/>
</dbReference>
<proteinExistence type="predicted"/>
<dbReference type="CDD" id="cd02440">
    <property type="entry name" value="AdoMet_MTases"/>
    <property type="match status" value="1"/>
</dbReference>
<dbReference type="InterPro" id="IPR029063">
    <property type="entry name" value="SAM-dependent_MTases_sf"/>
</dbReference>
<comment type="caution">
    <text evidence="5">The sequence shown here is derived from an EMBL/GenBank/DDBJ whole genome shotgun (WGS) entry which is preliminary data.</text>
</comment>
<keyword evidence="1 5" id="KW-0489">Methyltransferase</keyword>
<dbReference type="InterPro" id="IPR050447">
    <property type="entry name" value="Erg6_SMT_methyltransf"/>
</dbReference>
<dbReference type="SMART" id="SM00828">
    <property type="entry name" value="PKS_MT"/>
    <property type="match status" value="1"/>
</dbReference>
<evidence type="ECO:0000256" key="3">
    <source>
        <dbReference type="ARBA" id="ARBA00022691"/>
    </source>
</evidence>
<protein>
    <submittedName>
        <fullName evidence="5">SAM-dependent methyltransferase</fullName>
    </submittedName>
</protein>
<dbReference type="SUPFAM" id="SSF53335">
    <property type="entry name" value="S-adenosyl-L-methionine-dependent methyltransferases"/>
    <property type="match status" value="1"/>
</dbReference>
<keyword evidence="3" id="KW-0949">S-adenosyl-L-methionine</keyword>
<evidence type="ECO:0000256" key="1">
    <source>
        <dbReference type="ARBA" id="ARBA00022603"/>
    </source>
</evidence>
<gene>
    <name evidence="5" type="ORF">BJ991_002489</name>
</gene>
<sequence>MPGPPTRSDRPGFDAAAIRRYYDRNTRAFLRYGHGGGEGVIHRAVWGTGVAERREALHYVEDRIADVIRRCAAEAETPHVVDLGCGVGASLCYLAERLPIRGTGITLSPEQAELGRKRIAALGLDGRVTCREGDFTDLPPDLERADVAFAIESFVHASDPERFFAECARLVRRGGALAICDDMRGATDSAAAERTLRRFVRGWHANTLLTPEELRAMAARAGFVHVSAERLTPYLELRRPRDVAIAALIAPLGVLPWRSTRLDPLIGGTALQTGLAKGWIDYDLAVFRRV</sequence>